<dbReference type="PANTHER" id="PTHR11712:SF347">
    <property type="entry name" value="BETA KETOACYL-ACYL CARRIER PROTEIN SYNTHASE"/>
    <property type="match status" value="1"/>
</dbReference>
<accession>A0A1C3JX22</accession>
<dbReference type="InterPro" id="IPR000794">
    <property type="entry name" value="Beta-ketoacyl_synthase"/>
</dbReference>
<dbReference type="InterPro" id="IPR014031">
    <property type="entry name" value="Ketoacyl_synth_C"/>
</dbReference>
<keyword evidence="5" id="KW-0012">Acyltransferase</keyword>
<dbReference type="Pfam" id="PF00109">
    <property type="entry name" value="ketoacyl-synt"/>
    <property type="match status" value="1"/>
</dbReference>
<evidence type="ECO:0000313" key="5">
    <source>
        <dbReference type="EMBL" id="SBT23813.1"/>
    </source>
</evidence>
<organism evidence="5 7">
    <name type="scientific">Orrella dioscoreae</name>
    <dbReference type="NCBI Taxonomy" id="1851544"/>
    <lineage>
        <taxon>Bacteria</taxon>
        <taxon>Pseudomonadati</taxon>
        <taxon>Pseudomonadota</taxon>
        <taxon>Betaproteobacteria</taxon>
        <taxon>Burkholderiales</taxon>
        <taxon>Alcaligenaceae</taxon>
        <taxon>Orrella</taxon>
    </lineage>
</organism>
<dbReference type="EMBL" id="LT907988">
    <property type="protein sequence ID" value="SOE49690.1"/>
    <property type="molecule type" value="Genomic_DNA"/>
</dbReference>
<dbReference type="EMBL" id="FLRC01000003">
    <property type="protein sequence ID" value="SBT23813.1"/>
    <property type="molecule type" value="Genomic_DNA"/>
</dbReference>
<dbReference type="EC" id="2.3.1.179" evidence="5"/>
<dbReference type="GO" id="GO:0006633">
    <property type="term" value="P:fatty acid biosynthetic process"/>
    <property type="evidence" value="ECO:0007669"/>
    <property type="project" value="TreeGrafter"/>
</dbReference>
<sequence length="406" mass="41263">MRDMPIAITGIGVFSPLGGTPQAMWDALAGQAELRGPWAKRALSAYPVDNVVSIPEDLWASLPGAQARGDNRSRRIAAYAVDAALADAQADPLSQRAGCVLGTTTAGVEIAENQLRLPSAHCEALSEADMDGSSIVPDHARGAPWRGPTLVLSMACSSGLAAPAQAIDMLRAGEADLMVAGGMDVLLEYTVCGFNGLRLASGGPCRPFDAGRRGVVLSEGAACFCLEPLDAALQRGARVRAVIAGYGISCDAEHVTAPDLDGVRRAVCQALAAAGVKPEQLGAVFTHGTGTLANDATEVAALRAAFGTQALPPLTSVKSILGHSQAAAGAFSLLAATLSLAQGGVPPTAGLQQIDPALDVDVVHGGVRALSARHVLVDAFGFGGNNCVMVLAHPAAYAADIGRLAA</sequence>
<dbReference type="Proteomes" id="UP000078558">
    <property type="component" value="Chromosome I"/>
</dbReference>
<keyword evidence="7" id="KW-1185">Reference proteome</keyword>
<evidence type="ECO:0000256" key="3">
    <source>
        <dbReference type="RuleBase" id="RU003694"/>
    </source>
</evidence>
<dbReference type="InterPro" id="IPR014030">
    <property type="entry name" value="Ketoacyl_synth_N"/>
</dbReference>
<reference evidence="6 7" key="2">
    <citation type="submission" date="2017-08" db="EMBL/GenBank/DDBJ databases">
        <authorList>
            <person name="de Groot N.N."/>
        </authorList>
    </citation>
    <scope>NUCLEOTIDE SEQUENCE [LARGE SCALE GENOMIC DNA]</scope>
    <source>
        <strain evidence="6">Orrdi1</strain>
    </source>
</reference>
<name>A0A1C3JX22_9BURK</name>
<dbReference type="STRING" id="1851544.ODI_01195"/>
<dbReference type="Pfam" id="PF02801">
    <property type="entry name" value="Ketoacyl-synt_C"/>
    <property type="match status" value="1"/>
</dbReference>
<comment type="similarity">
    <text evidence="1 3">Belongs to the thiolase-like superfamily. Beta-ketoacyl-ACP synthases family.</text>
</comment>
<evidence type="ECO:0000259" key="4">
    <source>
        <dbReference type="PROSITE" id="PS52004"/>
    </source>
</evidence>
<dbReference type="SMART" id="SM00825">
    <property type="entry name" value="PKS_KS"/>
    <property type="match status" value="1"/>
</dbReference>
<proteinExistence type="inferred from homology"/>
<keyword evidence="2 3" id="KW-0808">Transferase</keyword>
<evidence type="ECO:0000256" key="1">
    <source>
        <dbReference type="ARBA" id="ARBA00008467"/>
    </source>
</evidence>
<dbReference type="OrthoDB" id="9808669at2"/>
<dbReference type="GO" id="GO:0004315">
    <property type="term" value="F:3-oxoacyl-[acyl-carrier-protein] synthase activity"/>
    <property type="evidence" value="ECO:0007669"/>
    <property type="project" value="UniProtKB-EC"/>
</dbReference>
<dbReference type="InterPro" id="IPR020841">
    <property type="entry name" value="PKS_Beta-ketoAc_synthase_dom"/>
</dbReference>
<evidence type="ECO:0000256" key="2">
    <source>
        <dbReference type="ARBA" id="ARBA00022679"/>
    </source>
</evidence>
<protein>
    <submittedName>
        <fullName evidence="5">3-oxoacyl-[acyl-carrier-protein] synthase, KASII</fullName>
        <ecNumber evidence="5">2.3.1.179</ecNumber>
    </submittedName>
</protein>
<dbReference type="Gene3D" id="3.40.47.10">
    <property type="match status" value="1"/>
</dbReference>
<feature type="domain" description="Ketosynthase family 3 (KS3)" evidence="4">
    <location>
        <begin position="3"/>
        <end position="393"/>
    </location>
</feature>
<dbReference type="AlphaFoldDB" id="A0A1C3JX22"/>
<gene>
    <name evidence="5" type="ORF">ODI_01195</name>
    <name evidence="6" type="ORF">ODI_R2249</name>
</gene>
<dbReference type="SUPFAM" id="SSF53901">
    <property type="entry name" value="Thiolase-like"/>
    <property type="match status" value="2"/>
</dbReference>
<evidence type="ECO:0000313" key="6">
    <source>
        <dbReference type="EMBL" id="SOE49690.1"/>
    </source>
</evidence>
<dbReference type="CDD" id="cd00834">
    <property type="entry name" value="KAS_I_II"/>
    <property type="match status" value="1"/>
</dbReference>
<evidence type="ECO:0000313" key="7">
    <source>
        <dbReference type="Proteomes" id="UP000078558"/>
    </source>
</evidence>
<dbReference type="KEGG" id="odi:ODI_R2249"/>
<dbReference type="PANTHER" id="PTHR11712">
    <property type="entry name" value="POLYKETIDE SYNTHASE-RELATED"/>
    <property type="match status" value="1"/>
</dbReference>
<reference evidence="5 7" key="1">
    <citation type="submission" date="2016-06" db="EMBL/GenBank/DDBJ databases">
        <authorList>
            <person name="Kjaerup R.B."/>
            <person name="Dalgaard T.S."/>
            <person name="Juul-Madsen H.R."/>
        </authorList>
    </citation>
    <scope>NUCLEOTIDE SEQUENCE [LARGE SCALE GENOMIC DNA]</scope>
    <source>
        <strain evidence="5">Orrdi1</strain>
    </source>
</reference>
<dbReference type="PROSITE" id="PS52004">
    <property type="entry name" value="KS3_2"/>
    <property type="match status" value="1"/>
</dbReference>
<dbReference type="InterPro" id="IPR016039">
    <property type="entry name" value="Thiolase-like"/>
</dbReference>